<gene>
    <name evidence="2" type="primary">thpR</name>
    <name evidence="2" type="ORF">ENO10_05675</name>
</gene>
<name>A0A7C2R954_9FLAO</name>
<dbReference type="EMBL" id="DSEE01000414">
    <property type="protein sequence ID" value="HER40691.1"/>
    <property type="molecule type" value="Genomic_DNA"/>
</dbReference>
<dbReference type="GO" id="GO:0008664">
    <property type="term" value="F:RNA 2',3'-cyclic 3'-phosphodiesterase activity"/>
    <property type="evidence" value="ECO:0007669"/>
    <property type="project" value="InterPro"/>
</dbReference>
<dbReference type="Gene3D" id="3.90.1140.10">
    <property type="entry name" value="Cyclic phosphodiesterase"/>
    <property type="match status" value="1"/>
</dbReference>
<comment type="caution">
    <text evidence="2">The sequence shown here is derived from an EMBL/GenBank/DDBJ whole genome shotgun (WGS) entry which is preliminary data.</text>
</comment>
<evidence type="ECO:0000313" key="2">
    <source>
        <dbReference type="EMBL" id="HER40691.1"/>
    </source>
</evidence>
<keyword evidence="1" id="KW-0378">Hydrolase</keyword>
<dbReference type="GO" id="GO:0004113">
    <property type="term" value="F:2',3'-cyclic-nucleotide 3'-phosphodiesterase activity"/>
    <property type="evidence" value="ECO:0007669"/>
    <property type="project" value="InterPro"/>
</dbReference>
<protein>
    <submittedName>
        <fullName evidence="2">RNA 2',3'-cyclic phosphodiesterase</fullName>
    </submittedName>
</protein>
<dbReference type="Proteomes" id="UP000885753">
    <property type="component" value="Unassembled WGS sequence"/>
</dbReference>
<dbReference type="PANTHER" id="PTHR40037">
    <property type="entry name" value="PHOSPHOESTERASE YJCG-RELATED"/>
    <property type="match status" value="1"/>
</dbReference>
<sequence length="178" mass="20631">MPLCFIAILPPEPLKEQIREIKEEIKKKYGAARALRLPAHITLQPPFKIEDALVPQLHSGLKEFTDSLEPFEVHLAGFGAFPPKVLFIDVTSPEPLRKVHRQITGLLQKGHYINEEVPREFHPHITLATRDLKKSDFRTAREDLENRTFRAHFKATGVHLFQHNGRTWDINREFKFGQ</sequence>
<dbReference type="NCBIfam" id="TIGR02258">
    <property type="entry name" value="2_5_ligase"/>
    <property type="match status" value="1"/>
</dbReference>
<evidence type="ECO:0000256" key="1">
    <source>
        <dbReference type="ARBA" id="ARBA00022801"/>
    </source>
</evidence>
<proteinExistence type="predicted"/>
<dbReference type="InterPro" id="IPR050580">
    <property type="entry name" value="2H_phosphoesterase_YjcG-like"/>
</dbReference>
<dbReference type="PANTHER" id="PTHR40037:SF1">
    <property type="entry name" value="PHOSPHOESTERASE SAOUHSC_00951-RELATED"/>
    <property type="match status" value="1"/>
</dbReference>
<dbReference type="SUPFAM" id="SSF55144">
    <property type="entry name" value="LigT-like"/>
    <property type="match status" value="1"/>
</dbReference>
<accession>A0A7C2R954</accession>
<dbReference type="AlphaFoldDB" id="A0A7C2R954"/>
<dbReference type="InterPro" id="IPR009097">
    <property type="entry name" value="Cyclic_Pdiesterase"/>
</dbReference>
<dbReference type="Pfam" id="PF13563">
    <property type="entry name" value="2_5_RNA_ligase2"/>
    <property type="match status" value="1"/>
</dbReference>
<dbReference type="InterPro" id="IPR004175">
    <property type="entry name" value="RNA_CPDase"/>
</dbReference>
<reference evidence="2" key="1">
    <citation type="journal article" date="2020" name="mSystems">
        <title>Genome- and Community-Level Interaction Insights into Carbon Utilization and Element Cycling Functions of Hydrothermarchaeota in Hydrothermal Sediment.</title>
        <authorList>
            <person name="Zhou Z."/>
            <person name="Liu Y."/>
            <person name="Xu W."/>
            <person name="Pan J."/>
            <person name="Luo Z.H."/>
            <person name="Li M."/>
        </authorList>
    </citation>
    <scope>NUCLEOTIDE SEQUENCE [LARGE SCALE GENOMIC DNA]</scope>
    <source>
        <strain evidence="2">SpSt-1235</strain>
    </source>
</reference>
<organism evidence="2">
    <name type="scientific">Salinimicrobium catena</name>
    <dbReference type="NCBI Taxonomy" id="390640"/>
    <lineage>
        <taxon>Bacteria</taxon>
        <taxon>Pseudomonadati</taxon>
        <taxon>Bacteroidota</taxon>
        <taxon>Flavobacteriia</taxon>
        <taxon>Flavobacteriales</taxon>
        <taxon>Flavobacteriaceae</taxon>
        <taxon>Salinimicrobium</taxon>
    </lineage>
</organism>